<keyword evidence="4" id="KW-1185">Reference proteome</keyword>
<dbReference type="Pfam" id="PF19335">
    <property type="entry name" value="HMBD"/>
    <property type="match status" value="1"/>
</dbReference>
<evidence type="ECO:0000313" key="3">
    <source>
        <dbReference type="EMBL" id="SMO35636.1"/>
    </source>
</evidence>
<evidence type="ECO:0000256" key="1">
    <source>
        <dbReference type="SAM" id="SignalP"/>
    </source>
</evidence>
<sequence>MKTLILLITITFLGITANAQDNTKGKMKKMNKVSTMEVMYICPKCNYMSTKAGTCPHDKVALIKEGTYYCTMDLDQTSDKPGKCAKCGMDLTKMERKDMNDKMEKDSVK</sequence>
<organism evidence="3 4">
    <name type="scientific">Solitalea koreensis</name>
    <dbReference type="NCBI Taxonomy" id="543615"/>
    <lineage>
        <taxon>Bacteria</taxon>
        <taxon>Pseudomonadati</taxon>
        <taxon>Bacteroidota</taxon>
        <taxon>Sphingobacteriia</taxon>
        <taxon>Sphingobacteriales</taxon>
        <taxon>Sphingobacteriaceae</taxon>
        <taxon>Solitalea</taxon>
    </lineage>
</organism>
<name>A0A521ALE9_9SPHI</name>
<evidence type="ECO:0000259" key="2">
    <source>
        <dbReference type="Pfam" id="PF19335"/>
    </source>
</evidence>
<proteinExistence type="predicted"/>
<dbReference type="Proteomes" id="UP000315971">
    <property type="component" value="Unassembled WGS sequence"/>
</dbReference>
<feature type="domain" description="Heavy metal binding" evidence="2">
    <location>
        <begin position="68"/>
        <end position="93"/>
    </location>
</feature>
<dbReference type="InterPro" id="IPR045800">
    <property type="entry name" value="HMBD"/>
</dbReference>
<dbReference type="RefSeq" id="WP_142600754.1">
    <property type="nucleotide sequence ID" value="NZ_FXSZ01000001.1"/>
</dbReference>
<accession>A0A521ALE9</accession>
<protein>
    <recommendedName>
        <fullName evidence="2">Heavy metal binding domain-containing protein</fullName>
    </recommendedName>
</protein>
<dbReference type="AlphaFoldDB" id="A0A521ALE9"/>
<reference evidence="3 4" key="1">
    <citation type="submission" date="2017-05" db="EMBL/GenBank/DDBJ databases">
        <authorList>
            <person name="Varghese N."/>
            <person name="Submissions S."/>
        </authorList>
    </citation>
    <scope>NUCLEOTIDE SEQUENCE [LARGE SCALE GENOMIC DNA]</scope>
    <source>
        <strain evidence="3 4">DSM 21342</strain>
    </source>
</reference>
<feature type="signal peptide" evidence="1">
    <location>
        <begin position="1"/>
        <end position="19"/>
    </location>
</feature>
<dbReference type="GO" id="GO:0046872">
    <property type="term" value="F:metal ion binding"/>
    <property type="evidence" value="ECO:0007669"/>
    <property type="project" value="InterPro"/>
</dbReference>
<gene>
    <name evidence="3" type="ORF">SAMN06265350_101234</name>
</gene>
<dbReference type="EMBL" id="FXSZ01000001">
    <property type="protein sequence ID" value="SMO35636.1"/>
    <property type="molecule type" value="Genomic_DNA"/>
</dbReference>
<feature type="chain" id="PRO_5022155408" description="Heavy metal binding domain-containing protein" evidence="1">
    <location>
        <begin position="20"/>
        <end position="109"/>
    </location>
</feature>
<keyword evidence="1" id="KW-0732">Signal</keyword>
<dbReference type="OrthoDB" id="894336at2"/>
<evidence type="ECO:0000313" key="4">
    <source>
        <dbReference type="Proteomes" id="UP000315971"/>
    </source>
</evidence>